<dbReference type="Proteomes" id="UP001286313">
    <property type="component" value="Unassembled WGS sequence"/>
</dbReference>
<evidence type="ECO:0000313" key="2">
    <source>
        <dbReference type="Proteomes" id="UP001286313"/>
    </source>
</evidence>
<dbReference type="PANTHER" id="PTHR45713:SF6">
    <property type="entry name" value="F5_8 TYPE C DOMAIN-CONTAINING PROTEIN"/>
    <property type="match status" value="1"/>
</dbReference>
<dbReference type="EMBL" id="JAWQEG010002215">
    <property type="protein sequence ID" value="KAK3873508.1"/>
    <property type="molecule type" value="Genomic_DNA"/>
</dbReference>
<dbReference type="SUPFAM" id="SSF49785">
    <property type="entry name" value="Galactose-binding domain-like"/>
    <property type="match status" value="1"/>
</dbReference>
<name>A0AAE1FG99_PETCI</name>
<gene>
    <name evidence="1" type="ORF">Pcinc_021476</name>
</gene>
<dbReference type="Gene3D" id="2.60.120.260">
    <property type="entry name" value="Galactose-binding domain-like"/>
    <property type="match status" value="1"/>
</dbReference>
<dbReference type="Pfam" id="PF22633">
    <property type="entry name" value="F5_F8_type_C_2"/>
    <property type="match status" value="1"/>
</dbReference>
<comment type="caution">
    <text evidence="1">The sequence shown here is derived from an EMBL/GenBank/DDBJ whole genome shotgun (WGS) entry which is preliminary data.</text>
</comment>
<sequence>MDCSLNHITLAPNIPAVHACASVCLTTNSCRLYCLRFRLTGNECLIFSALVTENWNGDPASSVTFDVCYSTWYHSGDITNSVSETSVSSIYEQYTTGDKAVDGFICRQFHQHCFHSDASDNDPSWWRADLGAPRSVTRIMVFPRNDGSSITHFSNVVITLGNSSVSRENPIFAQIDRGIAGQMMDFTVTTPMIGRYLEFKTDDELNLVICEVKIIS</sequence>
<keyword evidence="2" id="KW-1185">Reference proteome</keyword>
<evidence type="ECO:0008006" key="3">
    <source>
        <dbReference type="Google" id="ProtNLM"/>
    </source>
</evidence>
<organism evidence="1 2">
    <name type="scientific">Petrolisthes cinctipes</name>
    <name type="common">Flat porcelain crab</name>
    <dbReference type="NCBI Taxonomy" id="88211"/>
    <lineage>
        <taxon>Eukaryota</taxon>
        <taxon>Metazoa</taxon>
        <taxon>Ecdysozoa</taxon>
        <taxon>Arthropoda</taxon>
        <taxon>Crustacea</taxon>
        <taxon>Multicrustacea</taxon>
        <taxon>Malacostraca</taxon>
        <taxon>Eumalacostraca</taxon>
        <taxon>Eucarida</taxon>
        <taxon>Decapoda</taxon>
        <taxon>Pleocyemata</taxon>
        <taxon>Anomura</taxon>
        <taxon>Galatheoidea</taxon>
        <taxon>Porcellanidae</taxon>
        <taxon>Petrolisthes</taxon>
    </lineage>
</organism>
<reference evidence="1" key="1">
    <citation type="submission" date="2023-10" db="EMBL/GenBank/DDBJ databases">
        <title>Genome assemblies of two species of porcelain crab, Petrolisthes cinctipes and Petrolisthes manimaculis (Anomura: Porcellanidae).</title>
        <authorList>
            <person name="Angst P."/>
        </authorList>
    </citation>
    <scope>NUCLEOTIDE SEQUENCE</scope>
    <source>
        <strain evidence="1">PB745_01</strain>
        <tissue evidence="1">Gill</tissue>
    </source>
</reference>
<dbReference type="PANTHER" id="PTHR45713">
    <property type="entry name" value="FTP DOMAIN-CONTAINING PROTEIN"/>
    <property type="match status" value="1"/>
</dbReference>
<protein>
    <recommendedName>
        <fullName evidence="3">F5/8 type C domain-containing protein</fullName>
    </recommendedName>
</protein>
<evidence type="ECO:0000313" key="1">
    <source>
        <dbReference type="EMBL" id="KAK3873508.1"/>
    </source>
</evidence>
<dbReference type="InterPro" id="IPR051941">
    <property type="entry name" value="BG_Antigen-Binding_Lectin"/>
</dbReference>
<accession>A0AAE1FG99</accession>
<dbReference type="InterPro" id="IPR008979">
    <property type="entry name" value="Galactose-bd-like_sf"/>
</dbReference>
<dbReference type="AlphaFoldDB" id="A0AAE1FG99"/>
<proteinExistence type="predicted"/>